<feature type="coiled-coil region" evidence="7">
    <location>
        <begin position="183"/>
        <end position="214"/>
    </location>
</feature>
<evidence type="ECO:0000256" key="1">
    <source>
        <dbReference type="ARBA" id="ARBA00004180"/>
    </source>
</evidence>
<keyword evidence="5 6" id="KW-0968">Cytoplasmic vesicle</keyword>
<comment type="function">
    <text evidence="6">Clathrin is the major protein of the polyhedral coat of coated pits and vesicles.</text>
</comment>
<comment type="caution">
    <text evidence="9">The sequence shown here is derived from an EMBL/GenBank/DDBJ whole genome shotgun (WGS) entry which is preliminary data.</text>
</comment>
<dbReference type="GO" id="GO:0006886">
    <property type="term" value="P:intracellular protein transport"/>
    <property type="evidence" value="ECO:0007669"/>
    <property type="project" value="InterPro"/>
</dbReference>
<dbReference type="PANTHER" id="PTHR10639:SF7">
    <property type="entry name" value="CLATHRIN LIGHT CHAIN"/>
    <property type="match status" value="1"/>
</dbReference>
<dbReference type="GO" id="GO:0072583">
    <property type="term" value="P:clathrin-dependent endocytosis"/>
    <property type="evidence" value="ECO:0007669"/>
    <property type="project" value="TreeGrafter"/>
</dbReference>
<dbReference type="Pfam" id="PF01086">
    <property type="entry name" value="Clathrin_lg_ch"/>
    <property type="match status" value="1"/>
</dbReference>
<name>A0A8H3BAA8_9AGAM</name>
<evidence type="ECO:0000256" key="6">
    <source>
        <dbReference type="RuleBase" id="RU363137"/>
    </source>
</evidence>
<feature type="compositionally biased region" description="Low complexity" evidence="8">
    <location>
        <begin position="119"/>
        <end position="139"/>
    </location>
</feature>
<dbReference type="InterPro" id="IPR000996">
    <property type="entry name" value="Clathrin_L-chain"/>
</dbReference>
<protein>
    <recommendedName>
        <fullName evidence="6">Clathrin light chain</fullName>
    </recommendedName>
</protein>
<comment type="similarity">
    <text evidence="2 6">Belongs to the clathrin light chain family.</text>
</comment>
<evidence type="ECO:0000256" key="7">
    <source>
        <dbReference type="SAM" id="Coils"/>
    </source>
</evidence>
<feature type="region of interest" description="Disordered" evidence="8">
    <location>
        <begin position="113"/>
        <end position="157"/>
    </location>
</feature>
<dbReference type="GO" id="GO:0005198">
    <property type="term" value="F:structural molecule activity"/>
    <property type="evidence" value="ECO:0007669"/>
    <property type="project" value="InterPro"/>
</dbReference>
<organism evidence="9 10">
    <name type="scientific">Rhizoctonia solani</name>
    <dbReference type="NCBI Taxonomy" id="456999"/>
    <lineage>
        <taxon>Eukaryota</taxon>
        <taxon>Fungi</taxon>
        <taxon>Dikarya</taxon>
        <taxon>Basidiomycota</taxon>
        <taxon>Agaricomycotina</taxon>
        <taxon>Agaricomycetes</taxon>
        <taxon>Cantharellales</taxon>
        <taxon>Ceratobasidiaceae</taxon>
        <taxon>Rhizoctonia</taxon>
    </lineage>
</organism>
<keyword evidence="7" id="KW-0175">Coiled coil</keyword>
<dbReference type="EMBL" id="CAJMWX010001040">
    <property type="protein sequence ID" value="CAE6451024.1"/>
    <property type="molecule type" value="Genomic_DNA"/>
</dbReference>
<sequence length="276" mass="30097">MDLVNAQRLAFHATLRTPTTPSTTMDEFERAAAAFPDLDDTFSPGAPSSAPIGGTNFPALDDDDFGVPAAAPVQNLGGGGELDEFERAASAFPALDGDEGISAPSLEQFEAQPSFHATPQVPSSFQSPAPAQFQSPAPQGGNYSAFTQPEEPEPEVVRQWREHQAEKIAQRDEESKKKRAETIARAEKDIDKFYEDYNSKKERIIRENKENEAAFLSSLTDSLSSGTTWSRICDLIDLENSQSKTVARPGTDLTRYREVLLKLRKQGDKAPGAAGY</sequence>
<reference evidence="9" key="1">
    <citation type="submission" date="2021-01" db="EMBL/GenBank/DDBJ databases">
        <authorList>
            <person name="Kaushik A."/>
        </authorList>
    </citation>
    <scope>NUCLEOTIDE SEQUENCE</scope>
    <source>
        <strain evidence="9">AG4-R118</strain>
    </source>
</reference>
<dbReference type="GO" id="GO:0032050">
    <property type="term" value="F:clathrin heavy chain binding"/>
    <property type="evidence" value="ECO:0007669"/>
    <property type="project" value="TreeGrafter"/>
</dbReference>
<keyword evidence="4 6" id="KW-0168">Coated pit</keyword>
<dbReference type="Proteomes" id="UP000663888">
    <property type="component" value="Unassembled WGS sequence"/>
</dbReference>
<accession>A0A8H3BAA8</accession>
<evidence type="ECO:0000256" key="3">
    <source>
        <dbReference type="ARBA" id="ARBA00023136"/>
    </source>
</evidence>
<gene>
    <name evidence="9" type="ORF">RDB_LOCUS69297</name>
</gene>
<evidence type="ECO:0000256" key="8">
    <source>
        <dbReference type="SAM" id="MobiDB-lite"/>
    </source>
</evidence>
<evidence type="ECO:0000313" key="9">
    <source>
        <dbReference type="EMBL" id="CAE6451024.1"/>
    </source>
</evidence>
<proteinExistence type="inferred from homology"/>
<evidence type="ECO:0000256" key="5">
    <source>
        <dbReference type="ARBA" id="ARBA00023329"/>
    </source>
</evidence>
<keyword evidence="3 6" id="KW-0472">Membrane</keyword>
<comment type="subcellular location">
    <subcellularLocation>
        <location evidence="1 6">Cytoplasmic vesicle membrane</location>
        <topology evidence="1 6">Peripheral membrane protein</topology>
        <orientation evidence="1 6">Cytoplasmic side</orientation>
    </subcellularLocation>
    <subcellularLocation>
        <location evidence="6">Membrane</location>
        <location evidence="6">Coated pit</location>
        <topology evidence="6">Peripheral membrane protein</topology>
        <orientation evidence="6">Cytoplasmic side</orientation>
    </subcellularLocation>
    <text evidence="6">Cytoplasmic face of coated pits and vesicles.</text>
</comment>
<evidence type="ECO:0000256" key="4">
    <source>
        <dbReference type="ARBA" id="ARBA00023176"/>
    </source>
</evidence>
<dbReference type="GO" id="GO:0030132">
    <property type="term" value="C:clathrin coat of coated pit"/>
    <property type="evidence" value="ECO:0007669"/>
    <property type="project" value="InterPro"/>
</dbReference>
<dbReference type="PANTHER" id="PTHR10639">
    <property type="entry name" value="CLATHRIN LIGHT CHAIN"/>
    <property type="match status" value="1"/>
</dbReference>
<dbReference type="GO" id="GO:0030130">
    <property type="term" value="C:clathrin coat of trans-Golgi network vesicle"/>
    <property type="evidence" value="ECO:0007669"/>
    <property type="project" value="InterPro"/>
</dbReference>
<evidence type="ECO:0000313" key="10">
    <source>
        <dbReference type="Proteomes" id="UP000663888"/>
    </source>
</evidence>
<evidence type="ECO:0000256" key="2">
    <source>
        <dbReference type="ARBA" id="ARBA00005263"/>
    </source>
</evidence>
<dbReference type="AlphaFoldDB" id="A0A8H3BAA8"/>